<sequence length="154" mass="16600">MHKDKFRIGRSSESLSLSNQNNDRPSSADPHVANAKAAVKDLEIALNAASLDETDLLEIIPDATVASILIEIVKCMEKVSESVHELSGLAHFKVVEPNVTPEKPQLLHRGTIQPIPDGDATDVIITIDEASSVSPENDKGPSKGKQDESHVNMC</sequence>
<dbReference type="EMBL" id="QGNW01000396">
    <property type="protein sequence ID" value="RVW73246.1"/>
    <property type="molecule type" value="Genomic_DNA"/>
</dbReference>
<evidence type="ECO:0000256" key="5">
    <source>
        <dbReference type="SAM" id="MobiDB-lite"/>
    </source>
</evidence>
<comment type="caution">
    <text evidence="6">The sequence shown here is derived from an EMBL/GenBank/DDBJ whole genome shotgun (WGS) entry which is preliminary data.</text>
</comment>
<feature type="region of interest" description="Disordered" evidence="5">
    <location>
        <begin position="1"/>
        <end position="33"/>
    </location>
</feature>
<evidence type="ECO:0000256" key="1">
    <source>
        <dbReference type="ARBA" id="ARBA00004141"/>
    </source>
</evidence>
<evidence type="ECO:0000256" key="4">
    <source>
        <dbReference type="ARBA" id="ARBA00023136"/>
    </source>
</evidence>
<keyword evidence="2" id="KW-0812">Transmembrane</keyword>
<evidence type="ECO:0000256" key="3">
    <source>
        <dbReference type="ARBA" id="ARBA00022989"/>
    </source>
</evidence>
<reference evidence="6 7" key="1">
    <citation type="journal article" date="2018" name="PLoS Genet.">
        <title>Population sequencing reveals clonal diversity and ancestral inbreeding in the grapevine cultivar Chardonnay.</title>
        <authorList>
            <person name="Roach M.J."/>
            <person name="Johnson D.L."/>
            <person name="Bohlmann J."/>
            <person name="van Vuuren H.J."/>
            <person name="Jones S.J."/>
            <person name="Pretorius I.S."/>
            <person name="Schmidt S.A."/>
            <person name="Borneman A.R."/>
        </authorList>
    </citation>
    <scope>NUCLEOTIDE SEQUENCE [LARGE SCALE GENOMIC DNA]</scope>
    <source>
        <strain evidence="7">cv. Chardonnay</strain>
        <tissue evidence="6">Leaf</tissue>
    </source>
</reference>
<proteinExistence type="predicted"/>
<gene>
    <name evidence="6" type="primary">ALMT8_0</name>
    <name evidence="6" type="ORF">CK203_059151</name>
</gene>
<dbReference type="InterPro" id="IPR020966">
    <property type="entry name" value="ALMT"/>
</dbReference>
<organism evidence="6 7">
    <name type="scientific">Vitis vinifera</name>
    <name type="common">Grape</name>
    <dbReference type="NCBI Taxonomy" id="29760"/>
    <lineage>
        <taxon>Eukaryota</taxon>
        <taxon>Viridiplantae</taxon>
        <taxon>Streptophyta</taxon>
        <taxon>Embryophyta</taxon>
        <taxon>Tracheophyta</taxon>
        <taxon>Spermatophyta</taxon>
        <taxon>Magnoliopsida</taxon>
        <taxon>eudicotyledons</taxon>
        <taxon>Gunneridae</taxon>
        <taxon>Pentapetalae</taxon>
        <taxon>rosids</taxon>
        <taxon>Vitales</taxon>
        <taxon>Vitaceae</taxon>
        <taxon>Viteae</taxon>
        <taxon>Vitis</taxon>
    </lineage>
</organism>
<keyword evidence="4" id="KW-0472">Membrane</keyword>
<dbReference type="GO" id="GO:0015743">
    <property type="term" value="P:malate transport"/>
    <property type="evidence" value="ECO:0007669"/>
    <property type="project" value="InterPro"/>
</dbReference>
<dbReference type="Proteomes" id="UP000288805">
    <property type="component" value="Unassembled WGS sequence"/>
</dbReference>
<dbReference type="GO" id="GO:0016020">
    <property type="term" value="C:membrane"/>
    <property type="evidence" value="ECO:0007669"/>
    <property type="project" value="UniProtKB-SubCell"/>
</dbReference>
<name>A0A438GM12_VITVI</name>
<evidence type="ECO:0000256" key="2">
    <source>
        <dbReference type="ARBA" id="ARBA00022692"/>
    </source>
</evidence>
<protein>
    <submittedName>
        <fullName evidence="6">Aluminum-activated malate transporter 8</fullName>
    </submittedName>
</protein>
<dbReference type="AlphaFoldDB" id="A0A438GM12"/>
<evidence type="ECO:0000313" key="7">
    <source>
        <dbReference type="Proteomes" id="UP000288805"/>
    </source>
</evidence>
<evidence type="ECO:0000313" key="6">
    <source>
        <dbReference type="EMBL" id="RVW73246.1"/>
    </source>
</evidence>
<keyword evidence="3" id="KW-1133">Transmembrane helix</keyword>
<comment type="subcellular location">
    <subcellularLocation>
        <location evidence="1">Membrane</location>
        <topology evidence="1">Multi-pass membrane protein</topology>
    </subcellularLocation>
</comment>
<feature type="region of interest" description="Disordered" evidence="5">
    <location>
        <begin position="128"/>
        <end position="154"/>
    </location>
</feature>
<feature type="compositionally biased region" description="Basic and acidic residues" evidence="5">
    <location>
        <begin position="136"/>
        <end position="154"/>
    </location>
</feature>
<dbReference type="Pfam" id="PF11744">
    <property type="entry name" value="ALMT"/>
    <property type="match status" value="1"/>
</dbReference>
<accession>A0A438GM12</accession>